<protein>
    <recommendedName>
        <fullName evidence="5">aralkylamine N-acetyltransferase</fullName>
        <ecNumber evidence="5">2.3.1.87</ecNumber>
    </recommendedName>
</protein>
<dbReference type="STRING" id="35570.A0A1I8PJA9"/>
<dbReference type="VEuPathDB" id="VectorBase:SCAU008564"/>
<evidence type="ECO:0000256" key="4">
    <source>
        <dbReference type="ARBA" id="ARBA00038182"/>
    </source>
</evidence>
<evidence type="ECO:0000256" key="1">
    <source>
        <dbReference type="ARBA" id="ARBA00022679"/>
    </source>
</evidence>
<dbReference type="EnsemblMetazoa" id="SCAU008564-RA">
    <property type="protein sequence ID" value="SCAU008564-PA"/>
    <property type="gene ID" value="SCAU008564"/>
</dbReference>
<comment type="catalytic activity">
    <reaction evidence="9">
        <text>dopamine + acetyl-CoA = N-acetyldopamine + CoA + H(+)</text>
        <dbReference type="Rhea" id="RHEA:51388"/>
        <dbReference type="ChEBI" id="CHEBI:15378"/>
        <dbReference type="ChEBI" id="CHEBI:57287"/>
        <dbReference type="ChEBI" id="CHEBI:57288"/>
        <dbReference type="ChEBI" id="CHEBI:59905"/>
        <dbReference type="ChEBI" id="CHEBI:125678"/>
    </reaction>
    <physiologicalReaction direction="left-to-right" evidence="9">
        <dbReference type="Rhea" id="RHEA:51389"/>
    </physiologicalReaction>
</comment>
<evidence type="ECO:0000313" key="14">
    <source>
        <dbReference type="EnsemblMetazoa" id="SCAU008564-PA"/>
    </source>
</evidence>
<keyword evidence="1" id="KW-0808">Transferase</keyword>
<evidence type="ECO:0000256" key="2">
    <source>
        <dbReference type="ARBA" id="ARBA00023315"/>
    </source>
</evidence>
<gene>
    <name evidence="14" type="primary">106091901</name>
</gene>
<comment type="catalytic activity">
    <reaction evidence="8">
        <text>serotonin + (5Z,8Z,11Z,14Z)-eicosatetraenoyl-CoA = N-[(5Z,8Z,11Z,14Z)-eicosatetraenoyl]-serotonin + CoA + H(+)</text>
        <dbReference type="Rhea" id="RHEA:51396"/>
        <dbReference type="ChEBI" id="CHEBI:15378"/>
        <dbReference type="ChEBI" id="CHEBI:57287"/>
        <dbReference type="ChEBI" id="CHEBI:57368"/>
        <dbReference type="ChEBI" id="CHEBI:132255"/>
        <dbReference type="ChEBI" id="CHEBI:350546"/>
    </reaction>
    <physiologicalReaction direction="left-to-right" evidence="8">
        <dbReference type="Rhea" id="RHEA:51397"/>
    </physiologicalReaction>
</comment>
<dbReference type="EC" id="2.3.1.87" evidence="5"/>
<dbReference type="Gene3D" id="3.40.630.30">
    <property type="match status" value="1"/>
</dbReference>
<evidence type="ECO:0000256" key="9">
    <source>
        <dbReference type="ARBA" id="ARBA00051711"/>
    </source>
</evidence>
<proteinExistence type="inferred from homology"/>
<evidence type="ECO:0000256" key="3">
    <source>
        <dbReference type="ARBA" id="ARBA00037926"/>
    </source>
</evidence>
<evidence type="ECO:0000256" key="6">
    <source>
        <dbReference type="ARBA" id="ARBA00050189"/>
    </source>
</evidence>
<dbReference type="SUPFAM" id="SSF55729">
    <property type="entry name" value="Acyl-CoA N-acyltransferases (Nat)"/>
    <property type="match status" value="1"/>
</dbReference>
<dbReference type="GO" id="GO:0004059">
    <property type="term" value="F:aralkylamine N-acetyltransferase activity"/>
    <property type="evidence" value="ECO:0007669"/>
    <property type="project" value="UniProtKB-EC"/>
</dbReference>
<keyword evidence="15" id="KW-1185">Reference proteome</keyword>
<name>A0A1I8PJA9_STOCA</name>
<keyword evidence="2" id="KW-0012">Acyltransferase</keyword>
<evidence type="ECO:0000256" key="10">
    <source>
        <dbReference type="ARBA" id="ARBA00051823"/>
    </source>
</evidence>
<evidence type="ECO:0000256" key="5">
    <source>
        <dbReference type="ARBA" id="ARBA00039114"/>
    </source>
</evidence>
<evidence type="ECO:0000256" key="12">
    <source>
        <dbReference type="ARBA" id="ARBA00052335"/>
    </source>
</evidence>
<sequence>MTSTNMTDNDYRICLIQPDDRQRVLDFCRIHYYTEEPLTVGTTPKQQDKADEDFNMSNIQHGTCLMAVHAQSEEIVGAVLAGPKGPDEAEHIFEEAAQEGGSKWGVILKFLGYVERDASVCKRYGVERVLHAHVLGVDGKMRGHNIGGRLMSELQKLGKNLNYALLTADCTSYYSAKLCERLGWDCVNVAYYRDYVDENQRPIITPPPPHECCKTYAVRL</sequence>
<comment type="catalytic activity">
    <reaction evidence="7">
        <text>serotonin + octadecanoyl-CoA = N-octadecanoyl-serotonin + CoA + H(+)</text>
        <dbReference type="Rhea" id="RHEA:51400"/>
        <dbReference type="ChEBI" id="CHEBI:15378"/>
        <dbReference type="ChEBI" id="CHEBI:57287"/>
        <dbReference type="ChEBI" id="CHEBI:57394"/>
        <dbReference type="ChEBI" id="CHEBI:134065"/>
        <dbReference type="ChEBI" id="CHEBI:350546"/>
    </reaction>
    <physiologicalReaction direction="left-to-right" evidence="7">
        <dbReference type="Rhea" id="RHEA:51401"/>
    </physiologicalReaction>
</comment>
<organism evidence="14 15">
    <name type="scientific">Stomoxys calcitrans</name>
    <name type="common">Stable fly</name>
    <name type="synonym">Conops calcitrans</name>
    <dbReference type="NCBI Taxonomy" id="35570"/>
    <lineage>
        <taxon>Eukaryota</taxon>
        <taxon>Metazoa</taxon>
        <taxon>Ecdysozoa</taxon>
        <taxon>Arthropoda</taxon>
        <taxon>Hexapoda</taxon>
        <taxon>Insecta</taxon>
        <taxon>Pterygota</taxon>
        <taxon>Neoptera</taxon>
        <taxon>Endopterygota</taxon>
        <taxon>Diptera</taxon>
        <taxon>Brachycera</taxon>
        <taxon>Muscomorpha</taxon>
        <taxon>Muscoidea</taxon>
        <taxon>Muscidae</taxon>
        <taxon>Stomoxys</taxon>
    </lineage>
</organism>
<evidence type="ECO:0000313" key="15">
    <source>
        <dbReference type="Proteomes" id="UP000095300"/>
    </source>
</evidence>
<dbReference type="KEGG" id="scac:106091901"/>
<comment type="catalytic activity">
    <reaction evidence="10">
        <text>serotonin + (9Z)-octadecenoyl-CoA = N-(9Z-octadecenoyl)-serotonin + CoA + H(+)</text>
        <dbReference type="Rhea" id="RHEA:51392"/>
        <dbReference type="ChEBI" id="CHEBI:15378"/>
        <dbReference type="ChEBI" id="CHEBI:57287"/>
        <dbReference type="ChEBI" id="CHEBI:57387"/>
        <dbReference type="ChEBI" id="CHEBI:134064"/>
        <dbReference type="ChEBI" id="CHEBI:350546"/>
    </reaction>
    <physiologicalReaction direction="left-to-right" evidence="10">
        <dbReference type="Rhea" id="RHEA:51393"/>
    </physiologicalReaction>
</comment>
<dbReference type="InterPro" id="IPR016181">
    <property type="entry name" value="Acyl_CoA_acyltransferase"/>
</dbReference>
<evidence type="ECO:0000256" key="13">
    <source>
        <dbReference type="ARBA" id="ARBA00052491"/>
    </source>
</evidence>
<comment type="similarity">
    <text evidence="4">Belongs to the acetyltransferase family. AANAT subfamily.</text>
</comment>
<evidence type="ECO:0000256" key="11">
    <source>
        <dbReference type="ARBA" id="ARBA00052178"/>
    </source>
</evidence>
<dbReference type="Proteomes" id="UP000095300">
    <property type="component" value="Unassembled WGS sequence"/>
</dbReference>
<comment type="catalytic activity">
    <reaction evidence="13">
        <text>serotonin + acetyl-CoA = N-acetylserotonin + CoA + H(+)</text>
        <dbReference type="Rhea" id="RHEA:25217"/>
        <dbReference type="ChEBI" id="CHEBI:15378"/>
        <dbReference type="ChEBI" id="CHEBI:17697"/>
        <dbReference type="ChEBI" id="CHEBI:57287"/>
        <dbReference type="ChEBI" id="CHEBI:57288"/>
        <dbReference type="ChEBI" id="CHEBI:350546"/>
        <dbReference type="EC" id="2.3.1.87"/>
    </reaction>
    <physiologicalReaction direction="left-to-right" evidence="13">
        <dbReference type="Rhea" id="RHEA:25218"/>
    </physiologicalReaction>
</comment>
<comment type="catalytic activity">
    <reaction evidence="11">
        <text>serotonin + hexadecanoyl-CoA = N-hexadecanoyl-serotonin + CoA + H(+)</text>
        <dbReference type="Rhea" id="RHEA:51384"/>
        <dbReference type="ChEBI" id="CHEBI:15378"/>
        <dbReference type="ChEBI" id="CHEBI:57287"/>
        <dbReference type="ChEBI" id="CHEBI:57379"/>
        <dbReference type="ChEBI" id="CHEBI:134059"/>
        <dbReference type="ChEBI" id="CHEBI:350546"/>
    </reaction>
    <physiologicalReaction direction="left-to-right" evidence="11">
        <dbReference type="Rhea" id="RHEA:51385"/>
    </physiologicalReaction>
</comment>
<comment type="catalytic activity">
    <reaction evidence="12">
        <text>dopamine + hexadecanoyl-CoA = N-hexadecanoyl-dopamine + CoA + H(+)</text>
        <dbReference type="Rhea" id="RHEA:51376"/>
        <dbReference type="ChEBI" id="CHEBI:15378"/>
        <dbReference type="ChEBI" id="CHEBI:57287"/>
        <dbReference type="ChEBI" id="CHEBI:57379"/>
        <dbReference type="ChEBI" id="CHEBI:59905"/>
        <dbReference type="ChEBI" id="CHEBI:134058"/>
    </reaction>
    <physiologicalReaction direction="left-to-right" evidence="12">
        <dbReference type="Rhea" id="RHEA:51377"/>
    </physiologicalReaction>
</comment>
<dbReference type="PANTHER" id="PTHR20905">
    <property type="entry name" value="N-ACETYLTRANSFERASE-RELATED"/>
    <property type="match status" value="1"/>
</dbReference>
<dbReference type="AlphaFoldDB" id="A0A1I8PJA9"/>
<evidence type="ECO:0000256" key="8">
    <source>
        <dbReference type="ARBA" id="ARBA00051284"/>
    </source>
</evidence>
<dbReference type="PANTHER" id="PTHR20905:SF1">
    <property type="entry name" value="AT07410P-RELATED"/>
    <property type="match status" value="1"/>
</dbReference>
<comment type="pathway">
    <text evidence="3">Aromatic compound metabolism; melatonin biosynthesis; melatonin from serotonin: step 1/2.</text>
</comment>
<reference evidence="14" key="1">
    <citation type="submission" date="2020-05" db="UniProtKB">
        <authorList>
            <consortium name="EnsemblMetazoa"/>
        </authorList>
    </citation>
    <scope>IDENTIFICATION</scope>
    <source>
        <strain evidence="14">USDA</strain>
    </source>
</reference>
<evidence type="ECO:0000256" key="7">
    <source>
        <dbReference type="ARBA" id="ARBA00050849"/>
    </source>
</evidence>
<accession>A0A1I8PJA9</accession>
<dbReference type="OrthoDB" id="8113373at2759"/>
<comment type="catalytic activity">
    <reaction evidence="6">
        <text>dopamine + (9Z)-octadecenoyl-CoA = N-(9Z-octadecanoyl)-dopamine + CoA + H(+)</text>
        <dbReference type="Rhea" id="RHEA:51380"/>
        <dbReference type="ChEBI" id="CHEBI:15378"/>
        <dbReference type="ChEBI" id="CHEBI:31883"/>
        <dbReference type="ChEBI" id="CHEBI:57287"/>
        <dbReference type="ChEBI" id="CHEBI:57387"/>
        <dbReference type="ChEBI" id="CHEBI:59905"/>
    </reaction>
    <physiologicalReaction direction="left-to-right" evidence="6">
        <dbReference type="Rhea" id="RHEA:51381"/>
    </physiologicalReaction>
</comment>
<dbReference type="FunFam" id="3.40.630.30:FF:000046">
    <property type="entry name" value="Dopamine N-acetyltransferase"/>
    <property type="match status" value="1"/>
</dbReference>